<comment type="similarity">
    <text evidence="1 10 11">Belongs to the HAM1 NTPase family.</text>
</comment>
<reference evidence="12 13" key="1">
    <citation type="submission" date="2018-05" db="EMBL/GenBank/DDBJ databases">
        <title>Complete genome sequence of Megasphaera sp. AJH120T, isolated from the ceca of a chicken.</title>
        <authorList>
            <person name="Maki J."/>
            <person name="Looft T."/>
        </authorList>
    </citation>
    <scope>NUCLEOTIDE SEQUENCE [LARGE SCALE GENOMIC DNA]</scope>
    <source>
        <strain evidence="12 13">AJH120</strain>
    </source>
</reference>
<dbReference type="RefSeq" id="WP_087477389.1">
    <property type="nucleotide sequence ID" value="NZ_CALYAU010000005.1"/>
</dbReference>
<dbReference type="NCBIfam" id="NF011397">
    <property type="entry name" value="PRK14822.1"/>
    <property type="match status" value="1"/>
</dbReference>
<comment type="function">
    <text evidence="10">Pyrophosphatase that catalyzes the hydrolysis of nucleoside triphosphates to their monophosphate derivatives, with a high preference for the non-canonical purine nucleotides XTP (xanthosine triphosphate), dITP (deoxyinosine triphosphate) and ITP. Seems to function as a house-cleaning enzyme that removes non-canonical purine nucleotides from the nucleotide pool, thus preventing their incorporation into DNA/RNA and avoiding chromosomal lesions.</text>
</comment>
<evidence type="ECO:0000256" key="8">
    <source>
        <dbReference type="ARBA" id="ARBA00051875"/>
    </source>
</evidence>
<evidence type="ECO:0000256" key="6">
    <source>
        <dbReference type="ARBA" id="ARBA00022842"/>
    </source>
</evidence>
<evidence type="ECO:0000256" key="2">
    <source>
        <dbReference type="ARBA" id="ARBA00011738"/>
    </source>
</evidence>
<evidence type="ECO:0000256" key="1">
    <source>
        <dbReference type="ARBA" id="ARBA00008023"/>
    </source>
</evidence>
<feature type="binding site" evidence="10">
    <location>
        <position position="72"/>
    </location>
    <ligand>
        <name>Mg(2+)</name>
        <dbReference type="ChEBI" id="CHEBI:18420"/>
    </ligand>
</feature>
<dbReference type="KEGG" id="meg:DKB62_00320"/>
<keyword evidence="7 10" id="KW-0546">Nucleotide metabolism</keyword>
<dbReference type="EMBL" id="CP029462">
    <property type="protein sequence ID" value="AXL20133.1"/>
    <property type="molecule type" value="Genomic_DNA"/>
</dbReference>
<comment type="catalytic activity">
    <reaction evidence="9 10">
        <text>XTP + H2O = XMP + diphosphate + H(+)</text>
        <dbReference type="Rhea" id="RHEA:28610"/>
        <dbReference type="ChEBI" id="CHEBI:15377"/>
        <dbReference type="ChEBI" id="CHEBI:15378"/>
        <dbReference type="ChEBI" id="CHEBI:33019"/>
        <dbReference type="ChEBI" id="CHEBI:57464"/>
        <dbReference type="ChEBI" id="CHEBI:61314"/>
        <dbReference type="EC" id="3.6.1.66"/>
    </reaction>
</comment>
<dbReference type="GO" id="GO:0035870">
    <property type="term" value="F:dITP diphosphatase activity"/>
    <property type="evidence" value="ECO:0007669"/>
    <property type="project" value="UniProtKB-UniRule"/>
</dbReference>
<evidence type="ECO:0000313" key="12">
    <source>
        <dbReference type="EMBL" id="AXL20133.1"/>
    </source>
</evidence>
<feature type="binding site" evidence="10">
    <location>
        <begin position="9"/>
        <end position="14"/>
    </location>
    <ligand>
        <name>substrate</name>
    </ligand>
</feature>
<comment type="cofactor">
    <cofactor evidence="10">
        <name>Mg(2+)</name>
        <dbReference type="ChEBI" id="CHEBI:18420"/>
    </cofactor>
    <text evidence="10">Binds 1 Mg(2+) ion per subunit.</text>
</comment>
<keyword evidence="6 10" id="KW-0460">Magnesium</keyword>
<dbReference type="HAMAP" id="MF_01405">
    <property type="entry name" value="Non_canon_purine_NTPase"/>
    <property type="match status" value="1"/>
</dbReference>
<organism evidence="12 13">
    <name type="scientific">Megasphaera stantonii</name>
    <dbReference type="NCBI Taxonomy" id="2144175"/>
    <lineage>
        <taxon>Bacteria</taxon>
        <taxon>Bacillati</taxon>
        <taxon>Bacillota</taxon>
        <taxon>Negativicutes</taxon>
        <taxon>Veillonellales</taxon>
        <taxon>Veillonellaceae</taxon>
        <taxon>Megasphaera</taxon>
    </lineage>
</organism>
<gene>
    <name evidence="12" type="ORF">DKB62_00320</name>
</gene>
<evidence type="ECO:0000256" key="10">
    <source>
        <dbReference type="HAMAP-Rule" id="MF_01405"/>
    </source>
</evidence>
<evidence type="ECO:0000256" key="11">
    <source>
        <dbReference type="RuleBase" id="RU003781"/>
    </source>
</evidence>
<dbReference type="SUPFAM" id="SSF52972">
    <property type="entry name" value="ITPase-like"/>
    <property type="match status" value="1"/>
</dbReference>
<name>A0A346AW90_9FIRM</name>
<feature type="binding site" evidence="10">
    <location>
        <begin position="155"/>
        <end position="158"/>
    </location>
    <ligand>
        <name>substrate</name>
    </ligand>
</feature>
<accession>A0A346AW90</accession>
<keyword evidence="3 10" id="KW-0479">Metal-binding</keyword>
<evidence type="ECO:0000256" key="7">
    <source>
        <dbReference type="ARBA" id="ARBA00023080"/>
    </source>
</evidence>
<dbReference type="EC" id="3.6.1.66" evidence="10"/>
<evidence type="ECO:0000313" key="13">
    <source>
        <dbReference type="Proteomes" id="UP000254337"/>
    </source>
</evidence>
<dbReference type="GO" id="GO:0046872">
    <property type="term" value="F:metal ion binding"/>
    <property type="evidence" value="ECO:0007669"/>
    <property type="project" value="UniProtKB-KW"/>
</dbReference>
<feature type="binding site" evidence="10">
    <location>
        <position position="43"/>
    </location>
    <ligand>
        <name>Mg(2+)</name>
        <dbReference type="ChEBI" id="CHEBI:18420"/>
    </ligand>
</feature>
<protein>
    <recommendedName>
        <fullName evidence="10">dITP/XTP pyrophosphatase</fullName>
        <ecNumber evidence="10">3.6.1.66</ecNumber>
    </recommendedName>
    <alternativeName>
        <fullName evidence="10">Non-canonical purine NTP pyrophosphatase</fullName>
    </alternativeName>
    <alternativeName>
        <fullName evidence="10">Non-standard purine NTP pyrophosphatase</fullName>
    </alternativeName>
    <alternativeName>
        <fullName evidence="10">Nucleoside-triphosphate diphosphatase</fullName>
    </alternativeName>
    <alternativeName>
        <fullName evidence="10">Nucleoside-triphosphate pyrophosphatase</fullName>
        <shortName evidence="10">NTPase</shortName>
    </alternativeName>
</protein>
<keyword evidence="5 10" id="KW-0378">Hydrolase</keyword>
<dbReference type="InterPro" id="IPR002637">
    <property type="entry name" value="RdgB/HAM1"/>
</dbReference>
<dbReference type="GO" id="GO:0009146">
    <property type="term" value="P:purine nucleoside triphosphate catabolic process"/>
    <property type="evidence" value="ECO:0007669"/>
    <property type="project" value="UniProtKB-UniRule"/>
</dbReference>
<dbReference type="OrthoDB" id="9807456at2"/>
<dbReference type="InterPro" id="IPR020922">
    <property type="entry name" value="dITP/XTP_pyrophosphatase"/>
</dbReference>
<evidence type="ECO:0000256" key="4">
    <source>
        <dbReference type="ARBA" id="ARBA00022741"/>
    </source>
</evidence>
<dbReference type="Gene3D" id="3.90.950.10">
    <property type="match status" value="1"/>
</dbReference>
<dbReference type="GO" id="GO:0000166">
    <property type="term" value="F:nucleotide binding"/>
    <property type="evidence" value="ECO:0007669"/>
    <property type="project" value="UniProtKB-KW"/>
</dbReference>
<dbReference type="GO" id="GO:0036220">
    <property type="term" value="F:ITP diphosphatase activity"/>
    <property type="evidence" value="ECO:0007669"/>
    <property type="project" value="UniProtKB-UniRule"/>
</dbReference>
<keyword evidence="4 10" id="KW-0547">Nucleotide-binding</keyword>
<evidence type="ECO:0000256" key="3">
    <source>
        <dbReference type="ARBA" id="ARBA00022723"/>
    </source>
</evidence>
<dbReference type="FunFam" id="3.90.950.10:FF:000001">
    <property type="entry name" value="dITP/XTP pyrophosphatase"/>
    <property type="match status" value="1"/>
</dbReference>
<dbReference type="PANTHER" id="PTHR11067">
    <property type="entry name" value="INOSINE TRIPHOSPHATE PYROPHOSPHATASE/HAM1 PROTEIN"/>
    <property type="match status" value="1"/>
</dbReference>
<proteinExistence type="inferred from homology"/>
<dbReference type="CDD" id="cd00515">
    <property type="entry name" value="HAM1"/>
    <property type="match status" value="1"/>
</dbReference>
<dbReference type="PANTHER" id="PTHR11067:SF9">
    <property type="entry name" value="INOSINE TRIPHOSPHATE PYROPHOSPHATASE"/>
    <property type="match status" value="1"/>
</dbReference>
<dbReference type="AlphaFoldDB" id="A0A346AW90"/>
<comment type="catalytic activity">
    <reaction evidence="8 10">
        <text>dITP + H2O = dIMP + diphosphate + H(+)</text>
        <dbReference type="Rhea" id="RHEA:28342"/>
        <dbReference type="ChEBI" id="CHEBI:15377"/>
        <dbReference type="ChEBI" id="CHEBI:15378"/>
        <dbReference type="ChEBI" id="CHEBI:33019"/>
        <dbReference type="ChEBI" id="CHEBI:61194"/>
        <dbReference type="ChEBI" id="CHEBI:61382"/>
        <dbReference type="EC" id="3.6.1.66"/>
    </reaction>
</comment>
<dbReference type="InterPro" id="IPR029001">
    <property type="entry name" value="ITPase-like_fam"/>
</dbReference>
<evidence type="ECO:0000256" key="9">
    <source>
        <dbReference type="ARBA" id="ARBA00052017"/>
    </source>
</evidence>
<dbReference type="GO" id="GO:0005829">
    <property type="term" value="C:cytosol"/>
    <property type="evidence" value="ECO:0007669"/>
    <property type="project" value="TreeGrafter"/>
</dbReference>
<evidence type="ECO:0000256" key="5">
    <source>
        <dbReference type="ARBA" id="ARBA00022801"/>
    </source>
</evidence>
<dbReference type="NCBIfam" id="TIGR00042">
    <property type="entry name" value="RdgB/HAM1 family non-canonical purine NTP pyrophosphatase"/>
    <property type="match status" value="1"/>
</dbReference>
<feature type="binding site" evidence="10">
    <location>
        <begin position="183"/>
        <end position="184"/>
    </location>
    <ligand>
        <name>substrate</name>
    </ligand>
</feature>
<keyword evidence="13" id="KW-1185">Reference proteome</keyword>
<feature type="active site" description="Proton acceptor" evidence="10">
    <location>
        <position position="72"/>
    </location>
</feature>
<dbReference type="GO" id="GO:0017111">
    <property type="term" value="F:ribonucleoside triphosphate phosphatase activity"/>
    <property type="evidence" value="ECO:0007669"/>
    <property type="project" value="InterPro"/>
</dbReference>
<dbReference type="GO" id="GO:0036222">
    <property type="term" value="F:XTP diphosphatase activity"/>
    <property type="evidence" value="ECO:0007669"/>
    <property type="project" value="UniProtKB-UniRule"/>
</dbReference>
<feature type="binding site" evidence="10">
    <location>
        <position position="178"/>
    </location>
    <ligand>
        <name>substrate</name>
    </ligand>
</feature>
<dbReference type="Pfam" id="PF01725">
    <property type="entry name" value="Ham1p_like"/>
    <property type="match status" value="1"/>
</dbReference>
<comment type="subunit">
    <text evidence="2 10">Homodimer.</text>
</comment>
<comment type="catalytic activity">
    <reaction evidence="10">
        <text>ITP + H2O = IMP + diphosphate + H(+)</text>
        <dbReference type="Rhea" id="RHEA:29399"/>
        <dbReference type="ChEBI" id="CHEBI:15377"/>
        <dbReference type="ChEBI" id="CHEBI:15378"/>
        <dbReference type="ChEBI" id="CHEBI:33019"/>
        <dbReference type="ChEBI" id="CHEBI:58053"/>
        <dbReference type="ChEBI" id="CHEBI:61402"/>
        <dbReference type="EC" id="3.6.1.66"/>
    </reaction>
</comment>
<feature type="binding site" evidence="10">
    <location>
        <position position="73"/>
    </location>
    <ligand>
        <name>substrate</name>
    </ligand>
</feature>
<sequence>MKQTIVLATHNAGKIREFKSVLEPLGYTATAVRDLCPQLPEPEETGTTFEENARLKAAYYMKATGLPCLADDSGIIADALGGRPGVYSARYAGPECDDEKNNQKLIDELSAFPPEKRTVHYACVLALLFPDGREIVREGRCSGVLRDFYAGTNGFGYDPLFYVPEKGKTMAEMTMEEKNEISHRGKALELLVEALS</sequence>
<dbReference type="Proteomes" id="UP000254337">
    <property type="component" value="Chromosome"/>
</dbReference>
<dbReference type="GO" id="GO:0009117">
    <property type="term" value="P:nucleotide metabolic process"/>
    <property type="evidence" value="ECO:0007669"/>
    <property type="project" value="UniProtKB-KW"/>
</dbReference>